<keyword evidence="2" id="KW-1185">Reference proteome</keyword>
<dbReference type="OMA" id="NQIMKSC"/>
<gene>
    <name evidence="1" type="ORF">GSPATT00010761001</name>
</gene>
<dbReference type="RefSeq" id="XP_001441990.1">
    <property type="nucleotide sequence ID" value="XM_001441953.1"/>
</dbReference>
<proteinExistence type="predicted"/>
<dbReference type="KEGG" id="ptm:GSPATT00010761001"/>
<dbReference type="Proteomes" id="UP000000600">
    <property type="component" value="Unassembled WGS sequence"/>
</dbReference>
<sequence>MKYDQKIKQLEKFLIIKKVSDNPKYKIVLITIRFGAKQSNRLIIREQAMKARQNELQDAVNRNFDLLGYGYEFNKVDKKNVLQTEKFLKHFLDLDNEDDHLPKINKYQTTRTELTQISTEERFPQLISTIPTLYCNQIMKSCETVKGDIKKLKRVNKKTIRTNQFQMNKMINRLQTIQTTNFLNNELILL</sequence>
<evidence type="ECO:0000313" key="1">
    <source>
        <dbReference type="EMBL" id="CAK74593.1"/>
    </source>
</evidence>
<dbReference type="AlphaFoldDB" id="A0CUX6"/>
<protein>
    <submittedName>
        <fullName evidence="1">Uncharacterized protein</fullName>
    </submittedName>
</protein>
<accession>A0CUX6</accession>
<dbReference type="OrthoDB" id="289359at2759"/>
<evidence type="ECO:0000313" key="2">
    <source>
        <dbReference type="Proteomes" id="UP000000600"/>
    </source>
</evidence>
<reference evidence="1 2" key="1">
    <citation type="journal article" date="2006" name="Nature">
        <title>Global trends of whole-genome duplications revealed by the ciliate Paramecium tetraurelia.</title>
        <authorList>
            <consortium name="Genoscope"/>
            <person name="Aury J.-M."/>
            <person name="Jaillon O."/>
            <person name="Duret L."/>
            <person name="Noel B."/>
            <person name="Jubin C."/>
            <person name="Porcel B.M."/>
            <person name="Segurens B."/>
            <person name="Daubin V."/>
            <person name="Anthouard V."/>
            <person name="Aiach N."/>
            <person name="Arnaiz O."/>
            <person name="Billaut A."/>
            <person name="Beisson J."/>
            <person name="Blanc I."/>
            <person name="Bouhouche K."/>
            <person name="Camara F."/>
            <person name="Duharcourt S."/>
            <person name="Guigo R."/>
            <person name="Gogendeau D."/>
            <person name="Katinka M."/>
            <person name="Keller A.-M."/>
            <person name="Kissmehl R."/>
            <person name="Klotz C."/>
            <person name="Koll F."/>
            <person name="Le Moue A."/>
            <person name="Lepere C."/>
            <person name="Malinsky S."/>
            <person name="Nowacki M."/>
            <person name="Nowak J.K."/>
            <person name="Plattner H."/>
            <person name="Poulain J."/>
            <person name="Ruiz F."/>
            <person name="Serrano V."/>
            <person name="Zagulski M."/>
            <person name="Dessen P."/>
            <person name="Betermier M."/>
            <person name="Weissenbach J."/>
            <person name="Scarpelli C."/>
            <person name="Schachter V."/>
            <person name="Sperling L."/>
            <person name="Meyer E."/>
            <person name="Cohen J."/>
            <person name="Wincker P."/>
        </authorList>
    </citation>
    <scope>NUCLEOTIDE SEQUENCE [LARGE SCALE GENOMIC DNA]</scope>
    <source>
        <strain evidence="1 2">Stock d4-2</strain>
    </source>
</reference>
<dbReference type="GeneID" id="5027767"/>
<name>A0CUX6_PARTE</name>
<dbReference type="InParanoid" id="A0CUX6"/>
<organism evidence="1 2">
    <name type="scientific">Paramecium tetraurelia</name>
    <dbReference type="NCBI Taxonomy" id="5888"/>
    <lineage>
        <taxon>Eukaryota</taxon>
        <taxon>Sar</taxon>
        <taxon>Alveolata</taxon>
        <taxon>Ciliophora</taxon>
        <taxon>Intramacronucleata</taxon>
        <taxon>Oligohymenophorea</taxon>
        <taxon>Peniculida</taxon>
        <taxon>Parameciidae</taxon>
        <taxon>Paramecium</taxon>
    </lineage>
</organism>
<dbReference type="HOGENOM" id="CLU_1430584_0_0_1"/>
<dbReference type="EMBL" id="CT868196">
    <property type="protein sequence ID" value="CAK74593.1"/>
    <property type="molecule type" value="Genomic_DNA"/>
</dbReference>